<accession>A0A2C6KQ23</accession>
<feature type="compositionally biased region" description="Low complexity" evidence="1">
    <location>
        <begin position="28"/>
        <end position="39"/>
    </location>
</feature>
<protein>
    <submittedName>
        <fullName evidence="2">Uncharacterized protein</fullName>
    </submittedName>
</protein>
<reference evidence="2 3" key="1">
    <citation type="journal article" date="2017" name="Int. J. Parasitol.">
        <title>The genome of the protozoan parasite Cystoisospora suis and a reverse vaccinology approach to identify vaccine candidates.</title>
        <authorList>
            <person name="Palmieri N."/>
            <person name="Shrestha A."/>
            <person name="Ruttkowski B."/>
            <person name="Beck T."/>
            <person name="Vogl C."/>
            <person name="Tomley F."/>
            <person name="Blake D.P."/>
            <person name="Joachim A."/>
        </authorList>
    </citation>
    <scope>NUCLEOTIDE SEQUENCE [LARGE SCALE GENOMIC DNA]</scope>
    <source>
        <strain evidence="2 3">Wien I</strain>
    </source>
</reference>
<dbReference type="VEuPathDB" id="ToxoDB:CSUI_007563"/>
<name>A0A2C6KQ23_9APIC</name>
<gene>
    <name evidence="2" type="ORF">CSUI_007563</name>
</gene>
<keyword evidence="3" id="KW-1185">Reference proteome</keyword>
<feature type="region of interest" description="Disordered" evidence="1">
    <location>
        <begin position="1"/>
        <end position="51"/>
    </location>
</feature>
<evidence type="ECO:0000313" key="3">
    <source>
        <dbReference type="Proteomes" id="UP000221165"/>
    </source>
</evidence>
<dbReference type="EMBL" id="MIGC01004020">
    <property type="protein sequence ID" value="PHJ18605.1"/>
    <property type="molecule type" value="Genomic_DNA"/>
</dbReference>
<sequence length="107" mass="10493">MPSGGAGAIGPSSSSVLSSSFPNNSHLYSSYPSPTPSYSNPEMLSLLGADRGFPSHPLSSSSLYASTGAGCGYLYVSSGSSMNSHTGSYQQQGGQAGGGTAGGYLGG</sequence>
<comment type="caution">
    <text evidence="2">The sequence shown here is derived from an EMBL/GenBank/DDBJ whole genome shotgun (WGS) entry which is preliminary data.</text>
</comment>
<proteinExistence type="predicted"/>
<dbReference type="GeneID" id="94430919"/>
<feature type="compositionally biased region" description="Low complexity" evidence="1">
    <location>
        <begin position="82"/>
        <end position="93"/>
    </location>
</feature>
<dbReference type="Proteomes" id="UP000221165">
    <property type="component" value="Unassembled WGS sequence"/>
</dbReference>
<dbReference type="RefSeq" id="XP_067920311.1">
    <property type="nucleotide sequence ID" value="XM_068067708.1"/>
</dbReference>
<organism evidence="2 3">
    <name type="scientific">Cystoisospora suis</name>
    <dbReference type="NCBI Taxonomy" id="483139"/>
    <lineage>
        <taxon>Eukaryota</taxon>
        <taxon>Sar</taxon>
        <taxon>Alveolata</taxon>
        <taxon>Apicomplexa</taxon>
        <taxon>Conoidasida</taxon>
        <taxon>Coccidia</taxon>
        <taxon>Eucoccidiorida</taxon>
        <taxon>Eimeriorina</taxon>
        <taxon>Sarcocystidae</taxon>
        <taxon>Cystoisospora</taxon>
    </lineage>
</organism>
<feature type="compositionally biased region" description="Low complexity" evidence="1">
    <location>
        <begin position="9"/>
        <end position="20"/>
    </location>
</feature>
<feature type="region of interest" description="Disordered" evidence="1">
    <location>
        <begin position="82"/>
        <end position="107"/>
    </location>
</feature>
<feature type="compositionally biased region" description="Gly residues" evidence="1">
    <location>
        <begin position="94"/>
        <end position="107"/>
    </location>
</feature>
<feature type="non-terminal residue" evidence="2">
    <location>
        <position position="107"/>
    </location>
</feature>
<evidence type="ECO:0000313" key="2">
    <source>
        <dbReference type="EMBL" id="PHJ18605.1"/>
    </source>
</evidence>
<evidence type="ECO:0000256" key="1">
    <source>
        <dbReference type="SAM" id="MobiDB-lite"/>
    </source>
</evidence>
<dbReference type="AlphaFoldDB" id="A0A2C6KQ23"/>